<dbReference type="OrthoDB" id="9948760at2759"/>
<reference evidence="4" key="1">
    <citation type="thesis" date="2020" institute="ProQuest LLC" country="789 East Eisenhower Parkway, Ann Arbor, MI, USA">
        <title>Comparative Genomics and Chromosome Evolution.</title>
        <authorList>
            <person name="Mudd A.B."/>
        </authorList>
    </citation>
    <scope>NUCLEOTIDE SEQUENCE</scope>
    <source>
        <strain evidence="4">Female2</strain>
        <tissue evidence="4">Blood</tissue>
    </source>
</reference>
<dbReference type="GO" id="GO:0006915">
    <property type="term" value="P:apoptotic process"/>
    <property type="evidence" value="ECO:0007669"/>
    <property type="project" value="UniProtKB-KW"/>
</dbReference>
<feature type="compositionally biased region" description="Basic and acidic residues" evidence="3">
    <location>
        <begin position="205"/>
        <end position="215"/>
    </location>
</feature>
<evidence type="ECO:0000313" key="4">
    <source>
        <dbReference type="EMBL" id="KAG8433922.1"/>
    </source>
</evidence>
<evidence type="ECO:0000313" key="5">
    <source>
        <dbReference type="Proteomes" id="UP000812440"/>
    </source>
</evidence>
<evidence type="ECO:0008006" key="6">
    <source>
        <dbReference type="Google" id="ProtNLM"/>
    </source>
</evidence>
<feature type="compositionally biased region" description="Polar residues" evidence="3">
    <location>
        <begin position="195"/>
        <end position="204"/>
    </location>
</feature>
<sequence length="463" mass="52365">METTVKHTTDDGLFKVKEETKHVLEAFLKRSLNQSEATSLGHIGRTYHDPKKYSHSRDEGKQVSTNKLSKSEKKKKKESGREIEDRRHSPTTFGGAFGQDNVEKCNSLHEVNRVEESKHGFKTGINKLLRRQSQSKEKDAKEREANMRSKNGNVHSKSLENVLDETPKDSNKWNSIKRPKSPNPLLACTVAGSVESLTLSSNTKKPVEFPDKDSSHGGQKKPSRSFKLRNILKKKSKDHISDIDVPQSRPTTLPVEPCYDKEDQRTRAREIGKPTEKEIYNLAAKKLDKLVKQKKLKSPVENRAPPFPQPSKESGITAQATENNNVAESAISDTEDKEQLIHRLVELLQEQATDINNTINQDPFLRNTLSTMSYRSFSRLAEFFTSQAEVEADEAGGHVSPELTKIALTMELTRKVAGISSHAVHQLMGYSMQYMDMFVPWLQRQGGWEKIVTQDGFPDMQID</sequence>
<dbReference type="GO" id="GO:2001236">
    <property type="term" value="P:regulation of extrinsic apoptotic signaling pathway"/>
    <property type="evidence" value="ECO:0007669"/>
    <property type="project" value="TreeGrafter"/>
</dbReference>
<keyword evidence="5" id="KW-1185">Reference proteome</keyword>
<dbReference type="InterPro" id="IPR036834">
    <property type="entry name" value="Bcl-2-like_sf"/>
</dbReference>
<dbReference type="SUPFAM" id="SSF56854">
    <property type="entry name" value="Bcl-2 inhibitors of programmed cell death"/>
    <property type="match status" value="1"/>
</dbReference>
<feature type="region of interest" description="Disordered" evidence="3">
    <location>
        <begin position="295"/>
        <end position="318"/>
    </location>
</feature>
<feature type="compositionally biased region" description="Basic residues" evidence="3">
    <location>
        <begin position="218"/>
        <end position="237"/>
    </location>
</feature>
<feature type="compositionally biased region" description="Basic and acidic residues" evidence="3">
    <location>
        <begin position="79"/>
        <end position="88"/>
    </location>
</feature>
<dbReference type="PANTHER" id="PTHR14965:SF2">
    <property type="entry name" value="BCL-2-LIKE PROTEIN 12"/>
    <property type="match status" value="1"/>
</dbReference>
<evidence type="ECO:0000256" key="2">
    <source>
        <dbReference type="ARBA" id="ARBA00022703"/>
    </source>
</evidence>
<organism evidence="4 5">
    <name type="scientific">Hymenochirus boettgeri</name>
    <name type="common">Congo dwarf clawed frog</name>
    <dbReference type="NCBI Taxonomy" id="247094"/>
    <lineage>
        <taxon>Eukaryota</taxon>
        <taxon>Metazoa</taxon>
        <taxon>Chordata</taxon>
        <taxon>Craniata</taxon>
        <taxon>Vertebrata</taxon>
        <taxon>Euteleostomi</taxon>
        <taxon>Amphibia</taxon>
        <taxon>Batrachia</taxon>
        <taxon>Anura</taxon>
        <taxon>Pipoidea</taxon>
        <taxon>Pipidae</taxon>
        <taxon>Pipinae</taxon>
        <taxon>Hymenochirus</taxon>
    </lineage>
</organism>
<evidence type="ECO:0000256" key="3">
    <source>
        <dbReference type="SAM" id="MobiDB-lite"/>
    </source>
</evidence>
<name>A0A8T2IPL6_9PIPI</name>
<evidence type="ECO:0000256" key="1">
    <source>
        <dbReference type="ARBA" id="ARBA00022553"/>
    </source>
</evidence>
<feature type="region of interest" description="Disordered" evidence="3">
    <location>
        <begin position="122"/>
        <end position="257"/>
    </location>
</feature>
<dbReference type="AlphaFoldDB" id="A0A8T2IPL6"/>
<protein>
    <recommendedName>
        <fullName evidence="6">Bcl-2-like protein 12</fullName>
    </recommendedName>
</protein>
<keyword evidence="1" id="KW-0597">Phosphoprotein</keyword>
<proteinExistence type="predicted"/>
<gene>
    <name evidence="4" type="ORF">GDO86_012333</name>
</gene>
<feature type="compositionally biased region" description="Basic and acidic residues" evidence="3">
    <location>
        <begin position="46"/>
        <end position="61"/>
    </location>
</feature>
<dbReference type="PANTHER" id="PTHR14965">
    <property type="entry name" value="SI:CH73-248E21.1"/>
    <property type="match status" value="1"/>
</dbReference>
<keyword evidence="2" id="KW-0053">Apoptosis</keyword>
<dbReference type="Proteomes" id="UP000812440">
    <property type="component" value="Chromosome 7"/>
</dbReference>
<feature type="region of interest" description="Disordered" evidence="3">
    <location>
        <begin position="30"/>
        <end position="102"/>
    </location>
</feature>
<comment type="caution">
    <text evidence="4">The sequence shown here is derived from an EMBL/GenBank/DDBJ whole genome shotgun (WGS) entry which is preliminary data.</text>
</comment>
<dbReference type="Gene3D" id="1.10.437.10">
    <property type="entry name" value="Blc2-like"/>
    <property type="match status" value="1"/>
</dbReference>
<feature type="compositionally biased region" description="Basic and acidic residues" evidence="3">
    <location>
        <begin position="134"/>
        <end position="147"/>
    </location>
</feature>
<accession>A0A8T2IPL6</accession>
<dbReference type="EMBL" id="JAACNH010000008">
    <property type="protein sequence ID" value="KAG8433922.1"/>
    <property type="molecule type" value="Genomic_DNA"/>
</dbReference>